<keyword evidence="4" id="KW-1185">Reference proteome</keyword>
<dbReference type="GO" id="GO:0003723">
    <property type="term" value="F:RNA binding"/>
    <property type="evidence" value="ECO:0007669"/>
    <property type="project" value="TreeGrafter"/>
</dbReference>
<dbReference type="GO" id="GO:0035145">
    <property type="term" value="C:exon-exon junction complex"/>
    <property type="evidence" value="ECO:0007669"/>
    <property type="project" value="TreeGrafter"/>
</dbReference>
<proteinExistence type="predicted"/>
<dbReference type="RefSeq" id="XP_029742362.1">
    <property type="nucleotide sequence ID" value="XM_029880976.1"/>
</dbReference>
<evidence type="ECO:0000313" key="4">
    <source>
        <dbReference type="Proteomes" id="UP000306050"/>
    </source>
</evidence>
<evidence type="ECO:0000313" key="3">
    <source>
        <dbReference type="EMBL" id="TKY90377.1"/>
    </source>
</evidence>
<dbReference type="InterPro" id="IPR039333">
    <property type="entry name" value="PYM1"/>
</dbReference>
<dbReference type="Proteomes" id="UP000306050">
    <property type="component" value="Chromosome SGRAM_1"/>
</dbReference>
<feature type="compositionally biased region" description="Polar residues" evidence="1">
    <location>
        <begin position="112"/>
        <end position="122"/>
    </location>
</feature>
<dbReference type="AlphaFoldDB" id="A0A4U7L113"/>
<gene>
    <name evidence="3" type="ORF">EX895_000375</name>
</gene>
<name>A0A4U7L113_9BASI</name>
<organism evidence="3 4">
    <name type="scientific">Sporisorium graminicola</name>
    <dbReference type="NCBI Taxonomy" id="280036"/>
    <lineage>
        <taxon>Eukaryota</taxon>
        <taxon>Fungi</taxon>
        <taxon>Dikarya</taxon>
        <taxon>Basidiomycota</taxon>
        <taxon>Ustilaginomycotina</taxon>
        <taxon>Ustilaginomycetes</taxon>
        <taxon>Ustilaginales</taxon>
        <taxon>Ustilaginaceae</taxon>
        <taxon>Sporisorium</taxon>
    </lineage>
</organism>
<feature type="region of interest" description="Disordered" evidence="1">
    <location>
        <begin position="1"/>
        <end position="252"/>
    </location>
</feature>
<dbReference type="InterPro" id="IPR015362">
    <property type="entry name" value="WIBG_mago-bd"/>
</dbReference>
<dbReference type="InterPro" id="IPR036348">
    <property type="entry name" value="WIBG_N_sf"/>
</dbReference>
<dbReference type="GeneID" id="40723270"/>
<dbReference type="GO" id="GO:0005737">
    <property type="term" value="C:cytoplasm"/>
    <property type="evidence" value="ECO:0007669"/>
    <property type="project" value="TreeGrafter"/>
</dbReference>
<comment type="caution">
    <text evidence="3">The sequence shown here is derived from an EMBL/GenBank/DDBJ whole genome shotgun (WGS) entry which is preliminary data.</text>
</comment>
<feature type="compositionally biased region" description="Low complexity" evidence="1">
    <location>
        <begin position="152"/>
        <end position="167"/>
    </location>
</feature>
<dbReference type="Pfam" id="PF09282">
    <property type="entry name" value="Mago-bind"/>
    <property type="match status" value="1"/>
</dbReference>
<feature type="compositionally biased region" description="Basic and acidic residues" evidence="1">
    <location>
        <begin position="55"/>
        <end position="72"/>
    </location>
</feature>
<evidence type="ECO:0000256" key="1">
    <source>
        <dbReference type="SAM" id="MobiDB-lite"/>
    </source>
</evidence>
<dbReference type="GO" id="GO:1903259">
    <property type="term" value="P:exon-exon junction complex disassembly"/>
    <property type="evidence" value="ECO:0007669"/>
    <property type="project" value="InterPro"/>
</dbReference>
<feature type="compositionally biased region" description="Basic and acidic residues" evidence="1">
    <location>
        <begin position="21"/>
        <end position="41"/>
    </location>
</feature>
<dbReference type="SMART" id="SM01273">
    <property type="entry name" value="Mago-bind"/>
    <property type="match status" value="1"/>
</dbReference>
<feature type="compositionally biased region" description="Basic and acidic residues" evidence="1">
    <location>
        <begin position="232"/>
        <end position="252"/>
    </location>
</feature>
<feature type="domain" description="WIBG Mago-binding" evidence="2">
    <location>
        <begin position="26"/>
        <end position="52"/>
    </location>
</feature>
<accession>A0A4U7L113</accession>
<protein>
    <recommendedName>
        <fullName evidence="2">WIBG Mago-binding domain-containing protein</fullName>
    </recommendedName>
</protein>
<dbReference type="PANTHER" id="PTHR22959:SF0">
    <property type="entry name" value="PARTNER OF Y14 AND MAGO"/>
    <property type="match status" value="1"/>
</dbReference>
<dbReference type="OrthoDB" id="21625at2759"/>
<feature type="compositionally biased region" description="Low complexity" evidence="1">
    <location>
        <begin position="78"/>
        <end position="98"/>
    </location>
</feature>
<sequence length="252" mass="26865">MTVVSASKEARATASAAGIVERADTQQRVIPESRRADGSTRKERKVRPGFTPVEDVVRYRPARAREAEEARKRGIPGSAESATALSSSSSSSWAPASSTRTPVSEKPDSDRATLQSNATRSPAASDGKNIGQQARGNFAPLEPPKQPRGERPPATTTTSPGTSERPSAGTKAWQNSRLRKLQSSKLSPDPAQAVTEAWDPEQAEQTGYSDRKAHAHNAPPAREKASTAADDLASKLDGLRIDSSMRSKDAEP</sequence>
<dbReference type="KEGG" id="sgra:EX895_000375"/>
<dbReference type="EMBL" id="SRRM01000002">
    <property type="protein sequence ID" value="TKY90377.1"/>
    <property type="molecule type" value="Genomic_DNA"/>
</dbReference>
<dbReference type="SUPFAM" id="SSF101931">
    <property type="entry name" value="Pym (Within the bgcn gene intron protein, WIBG), N-terminal domain"/>
    <property type="match status" value="1"/>
</dbReference>
<dbReference type="PANTHER" id="PTHR22959">
    <property type="entry name" value="PYM PROTEIN"/>
    <property type="match status" value="1"/>
</dbReference>
<evidence type="ECO:0000259" key="2">
    <source>
        <dbReference type="SMART" id="SM01273"/>
    </source>
</evidence>
<reference evidence="3 4" key="1">
    <citation type="submission" date="2019-05" db="EMBL/GenBank/DDBJ databases">
        <title>Sporisorium graminicola CBS 10092 draft sequencing and annotation.</title>
        <authorList>
            <person name="Solano-Gonzalez S."/>
            <person name="Caddick M.X."/>
            <person name="Darby A."/>
        </authorList>
    </citation>
    <scope>NUCLEOTIDE SEQUENCE [LARGE SCALE GENOMIC DNA]</scope>
    <source>
        <strain evidence="3 4">CBS 10092</strain>
    </source>
</reference>